<evidence type="ECO:0000259" key="1">
    <source>
        <dbReference type="Pfam" id="PF12728"/>
    </source>
</evidence>
<keyword evidence="3" id="KW-1185">Reference proteome</keyword>
<accession>A0A1H2LA55</accession>
<dbReference type="Gene3D" id="1.10.1660.10">
    <property type="match status" value="1"/>
</dbReference>
<dbReference type="InterPro" id="IPR048048">
    <property type="entry name" value="BldC-like"/>
</dbReference>
<name>A0A1H2LA55_9ACTO</name>
<dbReference type="InterPro" id="IPR010093">
    <property type="entry name" value="SinI_DNA-bd"/>
</dbReference>
<dbReference type="Proteomes" id="UP000214355">
    <property type="component" value="Chromosome I"/>
</dbReference>
<dbReference type="GO" id="GO:0003677">
    <property type="term" value="F:DNA binding"/>
    <property type="evidence" value="ECO:0007669"/>
    <property type="project" value="InterPro"/>
</dbReference>
<gene>
    <name evidence="2" type="ORF">SAMN04489737_0232</name>
</gene>
<dbReference type="InterPro" id="IPR009061">
    <property type="entry name" value="DNA-bd_dom_put_sf"/>
</dbReference>
<dbReference type="NCBIfam" id="NF033787">
    <property type="entry name" value="HTH_BldC"/>
    <property type="match status" value="1"/>
</dbReference>
<dbReference type="CDD" id="cd04762">
    <property type="entry name" value="HTH_MerR-trunc"/>
    <property type="match status" value="1"/>
</dbReference>
<dbReference type="Pfam" id="PF12728">
    <property type="entry name" value="HTH_17"/>
    <property type="match status" value="1"/>
</dbReference>
<feature type="domain" description="Helix-turn-helix" evidence="1">
    <location>
        <begin position="8"/>
        <end position="58"/>
    </location>
</feature>
<evidence type="ECO:0000313" key="2">
    <source>
        <dbReference type="EMBL" id="SDU77910.1"/>
    </source>
</evidence>
<dbReference type="OrthoDB" id="3393149at2"/>
<dbReference type="EMBL" id="LT629804">
    <property type="protein sequence ID" value="SDU77910.1"/>
    <property type="molecule type" value="Genomic_DNA"/>
</dbReference>
<organism evidence="2 3">
    <name type="scientific">Arcanobacterium phocae</name>
    <dbReference type="NCBI Taxonomy" id="131112"/>
    <lineage>
        <taxon>Bacteria</taxon>
        <taxon>Bacillati</taxon>
        <taxon>Actinomycetota</taxon>
        <taxon>Actinomycetes</taxon>
        <taxon>Actinomycetales</taxon>
        <taxon>Actinomycetaceae</taxon>
        <taxon>Arcanobacterium</taxon>
    </lineage>
</organism>
<dbReference type="SUPFAM" id="SSF46955">
    <property type="entry name" value="Putative DNA-binding domain"/>
    <property type="match status" value="1"/>
</dbReference>
<dbReference type="AlphaFoldDB" id="A0A1H2LA55"/>
<evidence type="ECO:0000313" key="3">
    <source>
        <dbReference type="Proteomes" id="UP000214355"/>
    </source>
</evidence>
<protein>
    <submittedName>
        <fullName evidence="2">DNA binding domain-containing protein, excisionase family</fullName>
    </submittedName>
</protein>
<sequence length="63" mass="7147">MTEFDTELMTPAEVAALFRVDPKTVARWSDSGKIPSIRTLGGHRRFRRSDIIAILENNTTEID</sequence>
<dbReference type="NCBIfam" id="TIGR01764">
    <property type="entry name" value="excise"/>
    <property type="match status" value="1"/>
</dbReference>
<dbReference type="STRING" id="131112.SAMN04489737_0232"/>
<reference evidence="3" key="1">
    <citation type="submission" date="2016-10" db="EMBL/GenBank/DDBJ databases">
        <authorList>
            <person name="Varghese N."/>
            <person name="Submissions S."/>
        </authorList>
    </citation>
    <scope>NUCLEOTIDE SEQUENCE [LARGE SCALE GENOMIC DNA]</scope>
    <source>
        <strain evidence="3">DSM 10002</strain>
    </source>
</reference>
<dbReference type="RefSeq" id="WP_091278882.1">
    <property type="nucleotide sequence ID" value="NZ_JABAPH010000097.1"/>
</dbReference>
<proteinExistence type="predicted"/>
<dbReference type="InterPro" id="IPR041657">
    <property type="entry name" value="HTH_17"/>
</dbReference>
<dbReference type="GeneID" id="65343990"/>